<dbReference type="GO" id="GO:0016998">
    <property type="term" value="P:cell wall macromolecule catabolic process"/>
    <property type="evidence" value="ECO:0007669"/>
    <property type="project" value="InterPro"/>
</dbReference>
<evidence type="ECO:0000313" key="4">
    <source>
        <dbReference type="Proteomes" id="UP000254764"/>
    </source>
</evidence>
<feature type="domain" description="Glycoside hydrolase family 19 catalytic" evidence="2">
    <location>
        <begin position="53"/>
        <end position="157"/>
    </location>
</feature>
<dbReference type="InterPro" id="IPR000726">
    <property type="entry name" value="Glyco_hydro_19_cat"/>
</dbReference>
<proteinExistence type="predicted"/>
<feature type="region of interest" description="Disordered" evidence="1">
    <location>
        <begin position="1"/>
        <end position="21"/>
    </location>
</feature>
<evidence type="ECO:0000256" key="1">
    <source>
        <dbReference type="SAM" id="MobiDB-lite"/>
    </source>
</evidence>
<accession>A0A376AGL1</accession>
<dbReference type="STRING" id="1336235.GCA_000518785_04668"/>
<evidence type="ECO:0000313" key="3">
    <source>
        <dbReference type="EMBL" id="SSC66797.1"/>
    </source>
</evidence>
<organism evidence="3 4">
    <name type="scientific">Ciceribacter selenitireducens ATCC BAA-1503</name>
    <dbReference type="NCBI Taxonomy" id="1336235"/>
    <lineage>
        <taxon>Bacteria</taxon>
        <taxon>Pseudomonadati</taxon>
        <taxon>Pseudomonadota</taxon>
        <taxon>Alphaproteobacteria</taxon>
        <taxon>Hyphomicrobiales</taxon>
        <taxon>Rhizobiaceae</taxon>
        <taxon>Ciceribacter</taxon>
    </lineage>
</organism>
<reference evidence="4" key="1">
    <citation type="submission" date="2018-07" db="EMBL/GenBank/DDBJ databases">
        <authorList>
            <person name="Peiro R."/>
            <person name="Begona"/>
            <person name="Cbmso G."/>
            <person name="Lopez M."/>
            <person name="Gonzalez S."/>
        </authorList>
    </citation>
    <scope>NUCLEOTIDE SEQUENCE [LARGE SCALE GENOMIC DNA]</scope>
</reference>
<dbReference type="AlphaFoldDB" id="A0A376AGL1"/>
<dbReference type="InterPro" id="IPR023346">
    <property type="entry name" value="Lysozyme-like_dom_sf"/>
</dbReference>
<dbReference type="GO" id="GO:0006032">
    <property type="term" value="P:chitin catabolic process"/>
    <property type="evidence" value="ECO:0007669"/>
    <property type="project" value="InterPro"/>
</dbReference>
<dbReference type="EMBL" id="UEYP01000035">
    <property type="protein sequence ID" value="SSC66797.1"/>
    <property type="molecule type" value="Genomic_DNA"/>
</dbReference>
<protein>
    <recommendedName>
        <fullName evidence="2">Glycoside hydrolase family 19 catalytic domain-containing protein</fullName>
    </recommendedName>
</protein>
<keyword evidence="4" id="KW-1185">Reference proteome</keyword>
<dbReference type="GO" id="GO:0004568">
    <property type="term" value="F:chitinase activity"/>
    <property type="evidence" value="ECO:0007669"/>
    <property type="project" value="InterPro"/>
</dbReference>
<dbReference type="SUPFAM" id="SSF53955">
    <property type="entry name" value="Lysozyme-like"/>
    <property type="match status" value="1"/>
</dbReference>
<name>A0A376AGL1_9HYPH</name>
<dbReference type="Pfam" id="PF00182">
    <property type="entry name" value="Glyco_hydro_19"/>
    <property type="match status" value="1"/>
</dbReference>
<evidence type="ECO:0000259" key="2">
    <source>
        <dbReference type="Pfam" id="PF00182"/>
    </source>
</evidence>
<dbReference type="Proteomes" id="UP000254764">
    <property type="component" value="Unassembled WGS sequence"/>
</dbReference>
<gene>
    <name evidence="3" type="ORF">RHIZ70_2505</name>
</gene>
<dbReference type="Gene3D" id="1.10.530.10">
    <property type="match status" value="1"/>
</dbReference>
<sequence>MPRTPAAPAGKNRDFDEESEMTYDDQRFFKAVRRDPFPGRLTAGQVSGMAALVAGWRALGDADDPRRLAYCLATAFHETGGRMQPVRETFAPSDAAAIARLERAYASGLLPQVRRPYWRLDADGKSWFGRGLVQITHRRNYEKLAEATGVDLVGEPGRAMELDVAVRILVIGMRDGLFSGMRLADAFDGRQADWTGARRIVNGRDRAALVAGYGRAFLAALG</sequence>